<keyword evidence="14" id="KW-0511">Multifunctional enzyme</keyword>
<feature type="domain" description="CMP/dCMP-type deaminase" evidence="18">
    <location>
        <begin position="1"/>
        <end position="118"/>
    </location>
</feature>
<evidence type="ECO:0000256" key="3">
    <source>
        <dbReference type="ARBA" id="ARBA00004910"/>
    </source>
</evidence>
<evidence type="ECO:0000256" key="5">
    <source>
        <dbReference type="ARBA" id="ARBA00007417"/>
    </source>
</evidence>
<dbReference type="InterPro" id="IPR024072">
    <property type="entry name" value="DHFR-like_dom_sf"/>
</dbReference>
<comment type="pathway">
    <text evidence="2">Cofactor biosynthesis; riboflavin biosynthesis; 5-amino-6-(D-ribitylamino)uracil from GTP: step 2/4.</text>
</comment>
<dbReference type="EC" id="3.5.4.26" evidence="6"/>
<dbReference type="PANTHER" id="PTHR38011:SF7">
    <property type="entry name" value="2,5-DIAMINO-6-RIBOSYLAMINO-4(3H)-PYRIMIDINONE 5'-PHOSPHATE REDUCTASE"/>
    <property type="match status" value="1"/>
</dbReference>
<comment type="catalytic activity">
    <reaction evidence="15">
        <text>5-amino-6-(5-phospho-D-ribitylamino)uracil + NADP(+) = 5-amino-6-(5-phospho-D-ribosylamino)uracil + NADPH + H(+)</text>
        <dbReference type="Rhea" id="RHEA:17845"/>
        <dbReference type="ChEBI" id="CHEBI:15378"/>
        <dbReference type="ChEBI" id="CHEBI:57783"/>
        <dbReference type="ChEBI" id="CHEBI:58349"/>
        <dbReference type="ChEBI" id="CHEBI:58421"/>
        <dbReference type="ChEBI" id="CHEBI:58453"/>
        <dbReference type="EC" id="1.1.1.193"/>
    </reaction>
</comment>
<evidence type="ECO:0000256" key="7">
    <source>
        <dbReference type="ARBA" id="ARBA00013173"/>
    </source>
</evidence>
<dbReference type="SUPFAM" id="SSF53597">
    <property type="entry name" value="Dihydrofolate reductase-like"/>
    <property type="match status" value="1"/>
</dbReference>
<evidence type="ECO:0000256" key="13">
    <source>
        <dbReference type="ARBA" id="ARBA00023002"/>
    </source>
</evidence>
<evidence type="ECO:0000256" key="10">
    <source>
        <dbReference type="ARBA" id="ARBA00022723"/>
    </source>
</evidence>
<dbReference type="GO" id="GO:0008703">
    <property type="term" value="F:5-amino-6-(5-phosphoribosylamino)uracil reductase activity"/>
    <property type="evidence" value="ECO:0007669"/>
    <property type="project" value="UniProtKB-EC"/>
</dbReference>
<dbReference type="Gene3D" id="3.40.140.10">
    <property type="entry name" value="Cytidine Deaminase, domain 2"/>
    <property type="match status" value="1"/>
</dbReference>
<evidence type="ECO:0000256" key="8">
    <source>
        <dbReference type="ARBA" id="ARBA00019930"/>
    </source>
</evidence>
<dbReference type="NCBIfam" id="TIGR00326">
    <property type="entry name" value="eubact_ribD"/>
    <property type="match status" value="1"/>
</dbReference>
<keyword evidence="20" id="KW-1185">Reference proteome</keyword>
<dbReference type="InterPro" id="IPR004794">
    <property type="entry name" value="Eubact_RibD"/>
</dbReference>
<comment type="caution">
    <text evidence="19">The sequence shown here is derived from an EMBL/GenBank/DDBJ whole genome shotgun (WGS) entry which is preliminary data.</text>
</comment>
<keyword evidence="11" id="KW-0862">Zinc</keyword>
<dbReference type="Gene3D" id="3.40.430.10">
    <property type="entry name" value="Dihydrofolate Reductase, subunit A"/>
    <property type="match status" value="1"/>
</dbReference>
<evidence type="ECO:0000256" key="2">
    <source>
        <dbReference type="ARBA" id="ARBA00004882"/>
    </source>
</evidence>
<dbReference type="GO" id="GO:0009231">
    <property type="term" value="P:riboflavin biosynthetic process"/>
    <property type="evidence" value="ECO:0007669"/>
    <property type="project" value="UniProtKB-UniPathway"/>
</dbReference>
<dbReference type="UniPathway" id="UPA00275">
    <property type="reaction ID" value="UER00401"/>
</dbReference>
<evidence type="ECO:0000256" key="17">
    <source>
        <dbReference type="SAM" id="MobiDB-lite"/>
    </source>
</evidence>
<keyword evidence="9" id="KW-0686">Riboflavin biosynthesis</keyword>
<dbReference type="InterPro" id="IPR016193">
    <property type="entry name" value="Cytidine_deaminase-like"/>
</dbReference>
<accession>A0A3L9L8S3</accession>
<dbReference type="SUPFAM" id="SSF53927">
    <property type="entry name" value="Cytidine deaminase-like"/>
    <property type="match status" value="1"/>
</dbReference>
<dbReference type="GO" id="GO:0008270">
    <property type="term" value="F:zinc ion binding"/>
    <property type="evidence" value="ECO:0007669"/>
    <property type="project" value="InterPro"/>
</dbReference>
<reference evidence="19 20" key="1">
    <citation type="submission" date="2018-10" db="EMBL/GenBank/DDBJ databases">
        <title>Kocuria tytonicola, new bacteria from the preen glands of American barn owls (Tyto furcata).</title>
        <authorList>
            <person name="Braun M.S."/>
            <person name="Wang E."/>
            <person name="Zimmermann S."/>
            <person name="Boutin S."/>
            <person name="Wagner H."/>
            <person name="Wink M."/>
        </authorList>
    </citation>
    <scope>NUCLEOTIDE SEQUENCE [LARGE SCALE GENOMIC DNA]</scope>
    <source>
        <strain evidence="19 20">473</strain>
    </source>
</reference>
<dbReference type="PROSITE" id="PS51747">
    <property type="entry name" value="CYT_DCMP_DEAMINASES_2"/>
    <property type="match status" value="1"/>
</dbReference>
<dbReference type="AlphaFoldDB" id="A0A3L9L8S3"/>
<gene>
    <name evidence="19" type="primary">ribD</name>
    <name evidence="19" type="ORF">EAE32_07025</name>
</gene>
<dbReference type="InterPro" id="IPR050765">
    <property type="entry name" value="Riboflavin_Biosynth_HTPR"/>
</dbReference>
<keyword evidence="12" id="KW-0521">NADP</keyword>
<dbReference type="InterPro" id="IPR002734">
    <property type="entry name" value="RibDG_C"/>
</dbReference>
<dbReference type="Proteomes" id="UP000277871">
    <property type="component" value="Unassembled WGS sequence"/>
</dbReference>
<dbReference type="Pfam" id="PF00383">
    <property type="entry name" value="dCMP_cyt_deam_1"/>
    <property type="match status" value="1"/>
</dbReference>
<evidence type="ECO:0000256" key="16">
    <source>
        <dbReference type="ARBA" id="ARBA00049886"/>
    </source>
</evidence>
<organism evidence="19 20">
    <name type="scientific">Kocuria tytonicola</name>
    <dbReference type="NCBI Taxonomy" id="2055946"/>
    <lineage>
        <taxon>Bacteria</taxon>
        <taxon>Bacillati</taxon>
        <taxon>Actinomycetota</taxon>
        <taxon>Actinomycetes</taxon>
        <taxon>Micrococcales</taxon>
        <taxon>Micrococcaceae</taxon>
        <taxon>Kocuria</taxon>
    </lineage>
</organism>
<evidence type="ECO:0000256" key="1">
    <source>
        <dbReference type="ARBA" id="ARBA00002151"/>
    </source>
</evidence>
<comment type="similarity">
    <text evidence="4">In the N-terminal section; belongs to the cytidine and deoxycytidylate deaminase family.</text>
</comment>
<evidence type="ECO:0000256" key="9">
    <source>
        <dbReference type="ARBA" id="ARBA00022619"/>
    </source>
</evidence>
<name>A0A3L9L8S3_9MICC</name>
<evidence type="ECO:0000256" key="4">
    <source>
        <dbReference type="ARBA" id="ARBA00005259"/>
    </source>
</evidence>
<keyword evidence="19" id="KW-0378">Hydrolase</keyword>
<evidence type="ECO:0000256" key="11">
    <source>
        <dbReference type="ARBA" id="ARBA00022833"/>
    </source>
</evidence>
<evidence type="ECO:0000259" key="18">
    <source>
        <dbReference type="PROSITE" id="PS51747"/>
    </source>
</evidence>
<feature type="region of interest" description="Disordered" evidence="17">
    <location>
        <begin position="340"/>
        <end position="404"/>
    </location>
</feature>
<protein>
    <recommendedName>
        <fullName evidence="8">Riboflavin biosynthesis protein RibD</fullName>
        <ecNumber evidence="7">1.1.1.193</ecNumber>
        <ecNumber evidence="6">3.5.4.26</ecNumber>
    </recommendedName>
</protein>
<proteinExistence type="inferred from homology"/>
<comment type="catalytic activity">
    <reaction evidence="16">
        <text>2,5-diamino-6-hydroxy-4-(5-phosphoribosylamino)-pyrimidine + H2O + H(+) = 5-amino-6-(5-phospho-D-ribosylamino)uracil + NH4(+)</text>
        <dbReference type="Rhea" id="RHEA:21868"/>
        <dbReference type="ChEBI" id="CHEBI:15377"/>
        <dbReference type="ChEBI" id="CHEBI:15378"/>
        <dbReference type="ChEBI" id="CHEBI:28938"/>
        <dbReference type="ChEBI" id="CHEBI:58453"/>
        <dbReference type="ChEBI" id="CHEBI:58614"/>
        <dbReference type="EC" id="3.5.4.26"/>
    </reaction>
</comment>
<comment type="similarity">
    <text evidence="5">In the C-terminal section; belongs to the HTP reductase family.</text>
</comment>
<dbReference type="Pfam" id="PF01872">
    <property type="entry name" value="RibD_C"/>
    <property type="match status" value="1"/>
</dbReference>
<dbReference type="PROSITE" id="PS00903">
    <property type="entry name" value="CYT_DCMP_DEAMINASES_1"/>
    <property type="match status" value="1"/>
</dbReference>
<evidence type="ECO:0000256" key="12">
    <source>
        <dbReference type="ARBA" id="ARBA00022857"/>
    </source>
</evidence>
<dbReference type="InterPro" id="IPR016192">
    <property type="entry name" value="APOBEC/CMP_deaminase_Zn-bd"/>
</dbReference>
<evidence type="ECO:0000313" key="19">
    <source>
        <dbReference type="EMBL" id="RLY95233.1"/>
    </source>
</evidence>
<dbReference type="PANTHER" id="PTHR38011">
    <property type="entry name" value="DIHYDROFOLATE REDUCTASE FAMILY PROTEIN (AFU_ORTHOLOGUE AFUA_8G06820)"/>
    <property type="match status" value="1"/>
</dbReference>
<evidence type="ECO:0000313" key="20">
    <source>
        <dbReference type="Proteomes" id="UP000277871"/>
    </source>
</evidence>
<keyword evidence="13 19" id="KW-0560">Oxidoreductase</keyword>
<comment type="function">
    <text evidence="1">Converts 2,5-diamino-6-(ribosylamino)-4(3h)-pyrimidinone 5'-phosphate into 5-amino-6-(ribosylamino)-2,4(1h,3h)-pyrimidinedione 5'-phosphate.</text>
</comment>
<comment type="pathway">
    <text evidence="3">Cofactor biosynthesis; riboflavin biosynthesis; 5-amino-6-(D-ribitylamino)uracil from GTP: step 3/4.</text>
</comment>
<evidence type="ECO:0000256" key="6">
    <source>
        <dbReference type="ARBA" id="ARBA00012766"/>
    </source>
</evidence>
<keyword evidence="10" id="KW-0479">Metal-binding</keyword>
<dbReference type="EMBL" id="RDEX01000001">
    <property type="protein sequence ID" value="RLY95233.1"/>
    <property type="molecule type" value="Genomic_DNA"/>
</dbReference>
<evidence type="ECO:0000256" key="15">
    <source>
        <dbReference type="ARBA" id="ARBA00049861"/>
    </source>
</evidence>
<dbReference type="GO" id="GO:0008835">
    <property type="term" value="F:diaminohydroxyphosphoribosylaminopyrimidine deaminase activity"/>
    <property type="evidence" value="ECO:0007669"/>
    <property type="project" value="UniProtKB-EC"/>
</dbReference>
<dbReference type="InterPro" id="IPR002125">
    <property type="entry name" value="CMP_dCMP_dom"/>
</dbReference>
<evidence type="ECO:0000256" key="14">
    <source>
        <dbReference type="ARBA" id="ARBA00023268"/>
    </source>
</evidence>
<feature type="compositionally biased region" description="Polar residues" evidence="17">
    <location>
        <begin position="392"/>
        <end position="404"/>
    </location>
</feature>
<dbReference type="EC" id="1.1.1.193" evidence="7"/>
<sequence>MRSALRAAARGVRGANPVVGAAVLSASGEVLHVGHHRGAGTPHAEVDALRAAREAGTDLRDTTLVVTLEPCHHTGRTGPCSGAILEAGVPRVVYAVGDGTDTARGGAAALMERGVDVRAGLLAEDARDLNARWFRAQEQQRPFVTLKIAQSLDGRVAAADGTSRWITGEAARGEGHALRSRVDAILVGGGTLRSDDPSLTARDATGGPLTRQPLRAVMTTRPVPADARVRRGVVRAEEHDGRFVHLDTHDPHEALARLRGLGVSHVLVEGGPTVAAAFLSCDLVDELWLHQAPVLLGAGAPSVGDLGIGTITAASRWRGDPVGVPDDRAVAPVGEDLRWHLRPARGTPDADSLDAGASRPGAPATPQRHPASRTPAGPAPTPGSGPADARGTATNSPDDTSSAP</sequence>